<dbReference type="EMBL" id="WVIE01000035">
    <property type="protein sequence ID" value="NDJ19645.1"/>
    <property type="molecule type" value="Genomic_DNA"/>
</dbReference>
<gene>
    <name evidence="1" type="ORF">GS601_20535</name>
</gene>
<reference evidence="1" key="1">
    <citation type="submission" date="2019-12" db="EMBL/GenBank/DDBJ databases">
        <title>High-Quality draft genome sequences of three cyanobacteria isolated from the limestone walls of the Old Cathedral of Coimbra.</title>
        <authorList>
            <person name="Tiago I."/>
            <person name="Soares F."/>
            <person name="Portugal A."/>
        </authorList>
    </citation>
    <scope>NUCLEOTIDE SEQUENCE</scope>
    <source>
        <strain evidence="1">A</strain>
    </source>
</reference>
<name>A0A8J7Z5B3_9CYAN</name>
<dbReference type="AlphaFoldDB" id="A0A8J7Z5B3"/>
<proteinExistence type="predicted"/>
<evidence type="ECO:0000313" key="1">
    <source>
        <dbReference type="EMBL" id="NDJ19645.1"/>
    </source>
</evidence>
<accession>A0A8J7Z5B3</accession>
<dbReference type="Proteomes" id="UP000646053">
    <property type="component" value="Unassembled WGS sequence"/>
</dbReference>
<sequence>MTPERLNELFSIEQQRDYIAMMQRRGGLTRQRAEYFVRLWAYLLLKQREETDGHLPRSLDHLSAPKGLVACTHREAADLFYSNKERGSDRAAGMMIDRLAALGLLDKRYDGQTLSLQIRSLPELEIQEAETPIQLIADSFNPRTDAISVANLYARSYAELVRDGEAMAKIARALRTWASCYPVGMRVLRRADNLNVVAASILFPVASESEAYFFQSPSKSFYLTTDAQVDPIQMAPLGDETCTSIYIRAWIIDPSYMNGATLYQLLEDTKQALVRMQADYPGICNLYSLILHPMYEELRRVLGFERICQDSQRSYTWIYLALDRFLQIDTKKALANLRMKDGAS</sequence>
<dbReference type="RefSeq" id="WP_162425170.1">
    <property type="nucleotide sequence ID" value="NZ_WVIE01000035.1"/>
</dbReference>
<organism evidence="1 2">
    <name type="scientific">Myxacorys almedinensis A</name>
    <dbReference type="NCBI Taxonomy" id="2690445"/>
    <lineage>
        <taxon>Bacteria</taxon>
        <taxon>Bacillati</taxon>
        <taxon>Cyanobacteriota</taxon>
        <taxon>Cyanophyceae</taxon>
        <taxon>Leptolyngbyales</taxon>
        <taxon>Leptolyngbyaceae</taxon>
        <taxon>Myxacorys</taxon>
        <taxon>Myxacorys almedinensis</taxon>
    </lineage>
</organism>
<keyword evidence="2" id="KW-1185">Reference proteome</keyword>
<comment type="caution">
    <text evidence="1">The sequence shown here is derived from an EMBL/GenBank/DDBJ whole genome shotgun (WGS) entry which is preliminary data.</text>
</comment>
<evidence type="ECO:0000313" key="2">
    <source>
        <dbReference type="Proteomes" id="UP000646053"/>
    </source>
</evidence>
<protein>
    <submittedName>
        <fullName evidence="1">Uncharacterized protein</fullName>
    </submittedName>
</protein>